<feature type="region of interest" description="Disordered" evidence="7">
    <location>
        <begin position="1"/>
        <end position="27"/>
    </location>
</feature>
<accession>A0A9N6WT92</accession>
<dbReference type="Pfam" id="PF07525">
    <property type="entry name" value="SOCS_box"/>
    <property type="match status" value="1"/>
</dbReference>
<evidence type="ECO:0000256" key="2">
    <source>
        <dbReference type="ARBA" id="ARBA00022604"/>
    </source>
</evidence>
<feature type="region of interest" description="Disordered" evidence="7">
    <location>
        <begin position="361"/>
        <end position="419"/>
    </location>
</feature>
<dbReference type="GO" id="GO:0009968">
    <property type="term" value="P:negative regulation of signal transduction"/>
    <property type="evidence" value="ECO:0007669"/>
    <property type="project" value="UniProtKB-KW"/>
</dbReference>
<keyword evidence="4" id="KW-0833">Ubl conjugation pathway</keyword>
<feature type="region of interest" description="Disordered" evidence="7">
    <location>
        <begin position="76"/>
        <end position="134"/>
    </location>
</feature>
<dbReference type="Gene3D" id="3.30.505.10">
    <property type="entry name" value="SH2 domain"/>
    <property type="match status" value="1"/>
</dbReference>
<dbReference type="SMART" id="SM00253">
    <property type="entry name" value="SOCS"/>
    <property type="match status" value="1"/>
</dbReference>
<reference evidence="10" key="1">
    <citation type="submission" date="2021-04" db="EMBL/GenBank/DDBJ databases">
        <authorList>
            <person name="Cornetti L."/>
        </authorList>
    </citation>
    <scope>NUCLEOTIDE SEQUENCE</scope>
</reference>
<dbReference type="SMART" id="SM00252">
    <property type="entry name" value="SH2"/>
    <property type="match status" value="1"/>
</dbReference>
<organism evidence="10">
    <name type="scientific">Evadne anonyx</name>
    <dbReference type="NCBI Taxonomy" id="141404"/>
    <lineage>
        <taxon>Eukaryota</taxon>
        <taxon>Metazoa</taxon>
        <taxon>Ecdysozoa</taxon>
        <taxon>Arthropoda</taxon>
        <taxon>Crustacea</taxon>
        <taxon>Branchiopoda</taxon>
        <taxon>Diplostraca</taxon>
        <taxon>Cladocera</taxon>
        <taxon>Onychopoda</taxon>
        <taxon>Podonidae</taxon>
        <taxon>Evadne</taxon>
    </lineage>
</organism>
<feature type="compositionally biased region" description="Basic and acidic residues" evidence="7">
    <location>
        <begin position="203"/>
        <end position="215"/>
    </location>
</feature>
<name>A0A9N6WT92_9CRUS</name>
<feature type="compositionally biased region" description="Polar residues" evidence="7">
    <location>
        <begin position="386"/>
        <end position="396"/>
    </location>
</feature>
<evidence type="ECO:0000313" key="10">
    <source>
        <dbReference type="EMBL" id="CAG4642725.1"/>
    </source>
</evidence>
<dbReference type="GO" id="GO:0035556">
    <property type="term" value="P:intracellular signal transduction"/>
    <property type="evidence" value="ECO:0007669"/>
    <property type="project" value="InterPro"/>
</dbReference>
<dbReference type="SMART" id="SM00969">
    <property type="entry name" value="SOCS_box"/>
    <property type="match status" value="1"/>
</dbReference>
<feature type="compositionally biased region" description="Polar residues" evidence="7">
    <location>
        <begin position="13"/>
        <end position="27"/>
    </location>
</feature>
<evidence type="ECO:0000256" key="5">
    <source>
        <dbReference type="ARBA" id="ARBA00022999"/>
    </source>
</evidence>
<dbReference type="PROSITE" id="PS50001">
    <property type="entry name" value="SH2"/>
    <property type="match status" value="1"/>
</dbReference>
<evidence type="ECO:0000259" key="8">
    <source>
        <dbReference type="PROSITE" id="PS50001"/>
    </source>
</evidence>
<dbReference type="SUPFAM" id="SSF158235">
    <property type="entry name" value="SOCS box-like"/>
    <property type="match status" value="1"/>
</dbReference>
<dbReference type="FunFam" id="3.30.505.10:FF:000028">
    <property type="entry name" value="Suppressor of cytokine signaling 5"/>
    <property type="match status" value="1"/>
</dbReference>
<dbReference type="PROSITE" id="PS50225">
    <property type="entry name" value="SOCS"/>
    <property type="match status" value="1"/>
</dbReference>
<dbReference type="Pfam" id="PF00017">
    <property type="entry name" value="SH2"/>
    <property type="match status" value="1"/>
</dbReference>
<proteinExistence type="predicted"/>
<dbReference type="SUPFAM" id="SSF55550">
    <property type="entry name" value="SH2 domain"/>
    <property type="match status" value="1"/>
</dbReference>
<keyword evidence="5 6" id="KW-0727">SH2 domain</keyword>
<dbReference type="EMBL" id="OC986070">
    <property type="protein sequence ID" value="CAG4642725.1"/>
    <property type="molecule type" value="Genomic_DNA"/>
</dbReference>
<gene>
    <name evidence="10" type="primary">EOG090X0BEM</name>
</gene>
<feature type="domain" description="SOCS box" evidence="9">
    <location>
        <begin position="688"/>
        <end position="737"/>
    </location>
</feature>
<feature type="compositionally biased region" description="Polar residues" evidence="7">
    <location>
        <begin position="121"/>
        <end position="134"/>
    </location>
</feature>
<dbReference type="GO" id="GO:0046854">
    <property type="term" value="P:phosphatidylinositol phosphate biosynthetic process"/>
    <property type="evidence" value="ECO:0007669"/>
    <property type="project" value="TreeGrafter"/>
</dbReference>
<dbReference type="GO" id="GO:0005942">
    <property type="term" value="C:phosphatidylinositol 3-kinase complex"/>
    <property type="evidence" value="ECO:0007669"/>
    <property type="project" value="TreeGrafter"/>
</dbReference>
<evidence type="ECO:0000256" key="3">
    <source>
        <dbReference type="ARBA" id="ARBA00022700"/>
    </source>
</evidence>
<dbReference type="InterPro" id="IPR000980">
    <property type="entry name" value="SH2"/>
</dbReference>
<evidence type="ECO:0000256" key="7">
    <source>
        <dbReference type="SAM" id="MobiDB-lite"/>
    </source>
</evidence>
<comment type="pathway">
    <text evidence="1">Protein modification; protein ubiquitination.</text>
</comment>
<keyword evidence="2" id="KW-0341">Growth regulation</keyword>
<dbReference type="InterPro" id="IPR036036">
    <property type="entry name" value="SOCS_box-like_dom_sf"/>
</dbReference>
<protein>
    <submittedName>
        <fullName evidence="10">EOG090X0BEM</fullName>
    </submittedName>
</protein>
<evidence type="ECO:0000256" key="4">
    <source>
        <dbReference type="ARBA" id="ARBA00022786"/>
    </source>
</evidence>
<feature type="compositionally biased region" description="Basic and acidic residues" evidence="7">
    <location>
        <begin position="401"/>
        <end position="410"/>
    </location>
</feature>
<keyword evidence="3" id="KW-0734">Signal transduction inhibitor</keyword>
<sequence length="747" mass="83424">MDPVDADFVNIQEPETTPVAQDITKSSVKVSPKKLNVNKENSQAKKLSVSGAVKNLTFQASPDKEVTFAVEENVLPSSASSRKRSHVLTPKPKELPVSKLLNSSKRRSYNSGGAKKRATMSAKNTCTKISPSTKRASAPALSAKFFKTQKGNPIAAEVKPLASTSNDVTLPQDHLNDTASLADVSNIAKKQTAKKRGKSLAQGDKEMETQPEKALRRSLRTSLNQSTPRPTPLVLDFLPDSAGSNIETVANLVPSDPVVLSTDVPVTAEINIAETVAVSRFFASSRFAHDDDPVQSYIIHQTPTLFTIMWKLLPDVCNWARTRGQTCILVFEGKIEVANQVYPRGHVVKLTSDTTYLVKNVGNLSGPRSESSKVEGAISRSEGSSRRTFQSLSLGSRKQAKPKEKSEKTADYPIEDKDEVARRERAREIAEGIEMEIESLPPNYRLQTDEEVKVETCTKPSIEAPALEATVSVVQPEDPVTVQPNSNVSIIDGLTVLLHRSLAISFDSQMAWNVLNHVDLHFLVQHFHWHQHHHGPQGMFTLTPRSSDGTAAAAATSFGVELEVDGEQGSEFLRQAHTQVDYLHCLVPDLLDITKCSFYWGKMDRYEAERLLENRPDGTFLLRDSAQEEYLFSVSFRRYNRSLHARIEQWNHRFSFDSHDPGVYSSPTILGLIDHYKNPELCMFFEPTLTLPLNRNLPFTLQHLSRSVICSNITYDGVSTLNLPRPLKLYLKEYHYKQRIRVRRLDN</sequence>
<feature type="region of interest" description="Disordered" evidence="7">
    <location>
        <begin position="186"/>
        <end position="232"/>
    </location>
</feature>
<feature type="domain" description="SH2" evidence="8">
    <location>
        <begin position="598"/>
        <end position="693"/>
    </location>
</feature>
<dbReference type="GO" id="GO:0046935">
    <property type="term" value="F:1-phosphatidylinositol-3-kinase regulator activity"/>
    <property type="evidence" value="ECO:0007669"/>
    <property type="project" value="TreeGrafter"/>
</dbReference>
<evidence type="ECO:0000259" key="9">
    <source>
        <dbReference type="PROSITE" id="PS50225"/>
    </source>
</evidence>
<dbReference type="PANTHER" id="PTHR10155">
    <property type="entry name" value="PHOSPHATIDYLINOSITOL 3-KINASE REGULATORY SUBUNIT"/>
    <property type="match status" value="1"/>
</dbReference>
<dbReference type="InterPro" id="IPR001496">
    <property type="entry name" value="SOCS_box"/>
</dbReference>
<dbReference type="InterPro" id="IPR036860">
    <property type="entry name" value="SH2_dom_sf"/>
</dbReference>
<evidence type="ECO:0000256" key="1">
    <source>
        <dbReference type="ARBA" id="ARBA00004906"/>
    </source>
</evidence>
<dbReference type="AlphaFoldDB" id="A0A9N6WT92"/>
<feature type="compositionally biased region" description="Basic residues" evidence="7">
    <location>
        <begin position="104"/>
        <end position="118"/>
    </location>
</feature>
<dbReference type="PANTHER" id="PTHR10155:SF0">
    <property type="entry name" value="SUPPRESSOR OF CYTOKINE SIGNALING AT 36E, ISOFORM D"/>
    <property type="match status" value="1"/>
</dbReference>
<evidence type="ECO:0000256" key="6">
    <source>
        <dbReference type="PROSITE-ProRule" id="PRU00191"/>
    </source>
</evidence>